<dbReference type="Proteomes" id="UP001158050">
    <property type="component" value="Unassembled WGS sequence"/>
</dbReference>
<keyword evidence="1" id="KW-1133">Transmembrane helix</keyword>
<evidence type="ECO:0000313" key="3">
    <source>
        <dbReference type="Proteomes" id="UP001158050"/>
    </source>
</evidence>
<reference evidence="2 3" key="1">
    <citation type="submission" date="2017-05" db="EMBL/GenBank/DDBJ databases">
        <authorList>
            <person name="Varghese N."/>
            <person name="Submissions S."/>
        </authorList>
    </citation>
    <scope>NUCLEOTIDE SEQUENCE [LARGE SCALE GENOMIC DNA]</scope>
    <source>
        <strain evidence="2 3">DSM 18015</strain>
    </source>
</reference>
<comment type="caution">
    <text evidence="2">The sequence shown here is derived from an EMBL/GenBank/DDBJ whole genome shotgun (WGS) entry which is preliminary data.</text>
</comment>
<name>A0ABY1R555_9FLAO</name>
<proteinExistence type="predicted"/>
<evidence type="ECO:0000256" key="1">
    <source>
        <dbReference type="SAM" id="Phobius"/>
    </source>
</evidence>
<sequence>MSEFLEFIKQEDNFFTVYFGAVIVAIFICRLYEILTGKD</sequence>
<evidence type="ECO:0000313" key="2">
    <source>
        <dbReference type="EMBL" id="SMP94680.1"/>
    </source>
</evidence>
<accession>A0ABY1R555</accession>
<keyword evidence="1" id="KW-0812">Transmembrane</keyword>
<protein>
    <submittedName>
        <fullName evidence="2">Uncharacterized protein</fullName>
    </submittedName>
</protein>
<keyword evidence="1" id="KW-0472">Membrane</keyword>
<dbReference type="EMBL" id="FXUO01000006">
    <property type="protein sequence ID" value="SMP94680.1"/>
    <property type="molecule type" value="Genomic_DNA"/>
</dbReference>
<organism evidence="2 3">
    <name type="scientific">Epilithonimonas pallida</name>
    <dbReference type="NCBI Taxonomy" id="373671"/>
    <lineage>
        <taxon>Bacteria</taxon>
        <taxon>Pseudomonadati</taxon>
        <taxon>Bacteroidota</taxon>
        <taxon>Flavobacteriia</taxon>
        <taxon>Flavobacteriales</taxon>
        <taxon>Weeksellaceae</taxon>
        <taxon>Chryseobacterium group</taxon>
        <taxon>Epilithonimonas</taxon>
    </lineage>
</organism>
<gene>
    <name evidence="2" type="ORF">SAMN05421679_10683</name>
</gene>
<keyword evidence="3" id="KW-1185">Reference proteome</keyword>
<feature type="transmembrane region" description="Helical" evidence="1">
    <location>
        <begin position="15"/>
        <end position="35"/>
    </location>
</feature>